<evidence type="ECO:0000256" key="4">
    <source>
        <dbReference type="ARBA" id="ARBA00022475"/>
    </source>
</evidence>
<keyword evidence="7" id="KW-1133">Transmembrane helix</keyword>
<dbReference type="Pfam" id="PF25944">
    <property type="entry name" value="Beta-barrel_RND"/>
    <property type="match status" value="1"/>
</dbReference>
<evidence type="ECO:0000259" key="11">
    <source>
        <dbReference type="Pfam" id="PF25967"/>
    </source>
</evidence>
<dbReference type="InterPro" id="IPR058626">
    <property type="entry name" value="MdtA-like_b-barrel"/>
</dbReference>
<evidence type="ECO:0000256" key="6">
    <source>
        <dbReference type="ARBA" id="ARBA00023136"/>
    </source>
</evidence>
<dbReference type="Pfam" id="PF25967">
    <property type="entry name" value="RND-MFP_C"/>
    <property type="match status" value="1"/>
</dbReference>
<dbReference type="InterPro" id="IPR058627">
    <property type="entry name" value="MdtA-like_C"/>
</dbReference>
<dbReference type="AlphaFoldDB" id="A0A9E8CT86"/>
<keyword evidence="3" id="KW-0813">Transport</keyword>
<feature type="domain" description="Multidrug resistance protein MdtA-like barrel-sandwich hybrid" evidence="9">
    <location>
        <begin position="79"/>
        <end position="221"/>
    </location>
</feature>
<dbReference type="NCBIfam" id="TIGR01730">
    <property type="entry name" value="RND_mfp"/>
    <property type="match status" value="1"/>
</dbReference>
<sequence>MTKNGEDGWRGTGRWLVLAALLAIATAGYLGWRGFYGRSPAAVAEPATPQRVPVTFAEVQKADYPVYLHSLGTVSAFKTVTVKSRVDGAINKVLFKQGQIVREGDQLVEIDKRPYQAALDQAVAKKAQDEANLKNNQIILLRYQDLAQRSFQSRENLDTQQALVDQLKAQIQGDQAAVDSAQVNLDYTTISSPITGRAGFRQIDPGNIVHTTDTNGIVTITQLQPIAVQFTAPQDRLPTVAKAYDGGSVPVDAISSDGTRTLAQGQLVAINNIVDVASGTIGLKARFPNQDNALWPGLSVNTRMRVDTLKQVIVIPESGVMHGPSGLFTYVIGDGGKVMAQPIEVGASDDDRAVILSGLTAGQKIVIAGQARLQNGAVVDAKPTATAPPAPAKAAE</sequence>
<dbReference type="Gene3D" id="2.40.420.20">
    <property type="match status" value="1"/>
</dbReference>
<dbReference type="Pfam" id="PF25876">
    <property type="entry name" value="HH_MFP_RND"/>
    <property type="match status" value="1"/>
</dbReference>
<keyword evidence="6 7" id="KW-0472">Membrane</keyword>
<dbReference type="Gene3D" id="1.10.287.470">
    <property type="entry name" value="Helix hairpin bin"/>
    <property type="match status" value="1"/>
</dbReference>
<feature type="domain" description="Multidrug resistance protein MdtA-like beta-barrel" evidence="10">
    <location>
        <begin position="225"/>
        <end position="308"/>
    </location>
</feature>
<evidence type="ECO:0000259" key="9">
    <source>
        <dbReference type="Pfam" id="PF25917"/>
    </source>
</evidence>
<keyword evidence="7" id="KW-0812">Transmembrane</keyword>
<keyword evidence="5" id="KW-0997">Cell inner membrane</keyword>
<dbReference type="Gene3D" id="2.40.50.100">
    <property type="match status" value="1"/>
</dbReference>
<dbReference type="InterPro" id="IPR058625">
    <property type="entry name" value="MdtA-like_BSH"/>
</dbReference>
<proteinExistence type="inferred from homology"/>
<dbReference type="GO" id="GO:1990281">
    <property type="term" value="C:efflux pump complex"/>
    <property type="evidence" value="ECO:0007669"/>
    <property type="project" value="TreeGrafter"/>
</dbReference>
<feature type="transmembrane region" description="Helical" evidence="7">
    <location>
        <begin position="12"/>
        <end position="32"/>
    </location>
</feature>
<reference evidence="12" key="1">
    <citation type="submission" date="2022-08" db="EMBL/GenBank/DDBJ databases">
        <title>Complete Genome Sequences of 2 Bosea sp. soil isolates.</title>
        <authorList>
            <person name="Alvarez Arevalo M."/>
            <person name="Sterndorff E.B."/>
            <person name="Faurdal D."/>
            <person name="Joergensen T.S."/>
            <person name="Weber T."/>
        </authorList>
    </citation>
    <scope>NUCLEOTIDE SEQUENCE</scope>
    <source>
        <strain evidence="12">NBC_00436</strain>
    </source>
</reference>
<comment type="subcellular location">
    <subcellularLocation>
        <location evidence="1">Cell membrane</location>
    </subcellularLocation>
</comment>
<organism evidence="12">
    <name type="scientific">Bosea sp. NBC_00436</name>
    <dbReference type="NCBI Taxonomy" id="2969620"/>
    <lineage>
        <taxon>Bacteria</taxon>
        <taxon>Pseudomonadati</taxon>
        <taxon>Pseudomonadota</taxon>
        <taxon>Alphaproteobacteria</taxon>
        <taxon>Hyphomicrobiales</taxon>
        <taxon>Boseaceae</taxon>
        <taxon>Bosea</taxon>
    </lineage>
</organism>
<evidence type="ECO:0000256" key="1">
    <source>
        <dbReference type="ARBA" id="ARBA00004236"/>
    </source>
</evidence>
<keyword evidence="4" id="KW-1003">Cell membrane</keyword>
<accession>A0A9E8CT86</accession>
<evidence type="ECO:0000259" key="8">
    <source>
        <dbReference type="Pfam" id="PF25876"/>
    </source>
</evidence>
<comment type="similarity">
    <text evidence="2">Belongs to the membrane fusion protein (MFP) (TC 8.A.1) family.</text>
</comment>
<dbReference type="InterPro" id="IPR058624">
    <property type="entry name" value="MdtA-like_HH"/>
</dbReference>
<dbReference type="GO" id="GO:0015562">
    <property type="term" value="F:efflux transmembrane transporter activity"/>
    <property type="evidence" value="ECO:0007669"/>
    <property type="project" value="TreeGrafter"/>
</dbReference>
<gene>
    <name evidence="12" type="ORF">NWE54_06450</name>
</gene>
<feature type="domain" description="Multidrug resistance protein MdtA-like C-terminal permuted SH3" evidence="11">
    <location>
        <begin position="311"/>
        <end position="369"/>
    </location>
</feature>
<dbReference type="PANTHER" id="PTHR30469">
    <property type="entry name" value="MULTIDRUG RESISTANCE PROTEIN MDTA"/>
    <property type="match status" value="1"/>
</dbReference>
<evidence type="ECO:0000256" key="2">
    <source>
        <dbReference type="ARBA" id="ARBA00009477"/>
    </source>
</evidence>
<dbReference type="EMBL" id="CP102774">
    <property type="protein sequence ID" value="UZF88421.1"/>
    <property type="molecule type" value="Genomic_DNA"/>
</dbReference>
<dbReference type="InterPro" id="IPR006143">
    <property type="entry name" value="RND_pump_MFP"/>
</dbReference>
<evidence type="ECO:0000256" key="7">
    <source>
        <dbReference type="SAM" id="Phobius"/>
    </source>
</evidence>
<dbReference type="PANTHER" id="PTHR30469:SF12">
    <property type="entry name" value="MULTIDRUG RESISTANCE PROTEIN MDTA"/>
    <property type="match status" value="1"/>
</dbReference>
<dbReference type="Pfam" id="PF25917">
    <property type="entry name" value="BSH_RND"/>
    <property type="match status" value="1"/>
</dbReference>
<evidence type="ECO:0000313" key="12">
    <source>
        <dbReference type="EMBL" id="UZF88421.1"/>
    </source>
</evidence>
<evidence type="ECO:0000256" key="5">
    <source>
        <dbReference type="ARBA" id="ARBA00022519"/>
    </source>
</evidence>
<protein>
    <submittedName>
        <fullName evidence="12">Efflux RND transporter periplasmic adaptor subunit</fullName>
    </submittedName>
</protein>
<name>A0A9E8CT86_9HYPH</name>
<dbReference type="SUPFAM" id="SSF111369">
    <property type="entry name" value="HlyD-like secretion proteins"/>
    <property type="match status" value="1"/>
</dbReference>
<feature type="domain" description="Multidrug resistance protein MdtA-like alpha-helical hairpin" evidence="8">
    <location>
        <begin position="119"/>
        <end position="188"/>
    </location>
</feature>
<evidence type="ECO:0000256" key="3">
    <source>
        <dbReference type="ARBA" id="ARBA00022448"/>
    </source>
</evidence>
<evidence type="ECO:0000259" key="10">
    <source>
        <dbReference type="Pfam" id="PF25944"/>
    </source>
</evidence>
<dbReference type="Gene3D" id="2.40.30.170">
    <property type="match status" value="1"/>
</dbReference>